<dbReference type="Pfam" id="PF01638">
    <property type="entry name" value="HxlR"/>
    <property type="match status" value="1"/>
</dbReference>
<evidence type="ECO:0000256" key="3">
    <source>
        <dbReference type="ARBA" id="ARBA00023163"/>
    </source>
</evidence>
<dbReference type="AlphaFoldDB" id="A0AAW8CNA5"/>
<dbReference type="PANTHER" id="PTHR33204:SF18">
    <property type="entry name" value="TRANSCRIPTIONAL REGULATORY PROTEIN"/>
    <property type="match status" value="1"/>
</dbReference>
<dbReference type="PANTHER" id="PTHR33204">
    <property type="entry name" value="TRANSCRIPTIONAL REGULATOR, MARR FAMILY"/>
    <property type="match status" value="1"/>
</dbReference>
<dbReference type="InterPro" id="IPR002577">
    <property type="entry name" value="HTH_HxlR"/>
</dbReference>
<comment type="caution">
    <text evidence="6">The sequence shown here is derived from an EMBL/GenBank/DDBJ whole genome shotgun (WGS) entry which is preliminary data.</text>
</comment>
<dbReference type="GO" id="GO:0003677">
    <property type="term" value="F:DNA binding"/>
    <property type="evidence" value="ECO:0007669"/>
    <property type="project" value="UniProtKB-KW"/>
</dbReference>
<dbReference type="Gene3D" id="1.10.10.10">
    <property type="entry name" value="Winged helix-like DNA-binding domain superfamily/Winged helix DNA-binding domain"/>
    <property type="match status" value="1"/>
</dbReference>
<accession>A0AAW8CNA5</accession>
<dbReference type="RefSeq" id="WP_307684676.1">
    <property type="nucleotide sequence ID" value="NZ_JAUSRD010000004.1"/>
</dbReference>
<evidence type="ECO:0000256" key="2">
    <source>
        <dbReference type="ARBA" id="ARBA00023125"/>
    </source>
</evidence>
<keyword evidence="3" id="KW-0804">Transcription</keyword>
<dbReference type="InterPro" id="IPR036390">
    <property type="entry name" value="WH_DNA-bd_sf"/>
</dbReference>
<dbReference type="Proteomes" id="UP001242045">
    <property type="component" value="Unassembled WGS sequence"/>
</dbReference>
<dbReference type="PROSITE" id="PS51118">
    <property type="entry name" value="HTH_HXLR"/>
    <property type="match status" value="1"/>
</dbReference>
<sequence>MAKRRSLKSDTCPMARSLDIVGDQWSLLIIRDAFDGMKRFGEFQQSLGVAKNILADRLKNLVQEGVLALAPASDGTMYQEYVLTPKGNGLFPVVVGLRHWGEQHLYGKGEAHSVLVERGSGKPVRKLDLRTHDGKPLDAADTFVKKLPMKKPAAKKLPVKQAARGKAQPG</sequence>
<keyword evidence="2 6" id="KW-0238">DNA-binding</keyword>
<evidence type="ECO:0000256" key="4">
    <source>
        <dbReference type="SAM" id="MobiDB-lite"/>
    </source>
</evidence>
<evidence type="ECO:0000256" key="1">
    <source>
        <dbReference type="ARBA" id="ARBA00023015"/>
    </source>
</evidence>
<feature type="compositionally biased region" description="Basic residues" evidence="4">
    <location>
        <begin position="149"/>
        <end position="158"/>
    </location>
</feature>
<gene>
    <name evidence="6" type="ORF">J2W31_002029</name>
</gene>
<name>A0AAW8CNA5_9BURK</name>
<organism evidence="6 7">
    <name type="scientific">Variovorax boronicumulans</name>
    <dbReference type="NCBI Taxonomy" id="436515"/>
    <lineage>
        <taxon>Bacteria</taxon>
        <taxon>Pseudomonadati</taxon>
        <taxon>Pseudomonadota</taxon>
        <taxon>Betaproteobacteria</taxon>
        <taxon>Burkholderiales</taxon>
        <taxon>Comamonadaceae</taxon>
        <taxon>Variovorax</taxon>
    </lineage>
</organism>
<evidence type="ECO:0000313" key="6">
    <source>
        <dbReference type="EMBL" id="MDP9892918.1"/>
    </source>
</evidence>
<dbReference type="EMBL" id="JAUSRD010000004">
    <property type="protein sequence ID" value="MDP9892918.1"/>
    <property type="molecule type" value="Genomic_DNA"/>
</dbReference>
<dbReference type="InterPro" id="IPR036388">
    <property type="entry name" value="WH-like_DNA-bd_sf"/>
</dbReference>
<evidence type="ECO:0000313" key="7">
    <source>
        <dbReference type="Proteomes" id="UP001242045"/>
    </source>
</evidence>
<dbReference type="SUPFAM" id="SSF46785">
    <property type="entry name" value="Winged helix' DNA-binding domain"/>
    <property type="match status" value="1"/>
</dbReference>
<reference evidence="6" key="1">
    <citation type="submission" date="2023-07" db="EMBL/GenBank/DDBJ databases">
        <title>Sorghum-associated microbial communities from plants grown in Nebraska, USA.</title>
        <authorList>
            <person name="Schachtman D."/>
        </authorList>
    </citation>
    <scope>NUCLEOTIDE SEQUENCE</scope>
    <source>
        <strain evidence="6">DS3754</strain>
    </source>
</reference>
<proteinExistence type="predicted"/>
<keyword evidence="1" id="KW-0805">Transcription regulation</keyword>
<evidence type="ECO:0000259" key="5">
    <source>
        <dbReference type="PROSITE" id="PS51118"/>
    </source>
</evidence>
<feature type="region of interest" description="Disordered" evidence="4">
    <location>
        <begin position="149"/>
        <end position="170"/>
    </location>
</feature>
<feature type="domain" description="HTH hxlR-type" evidence="5">
    <location>
        <begin position="12"/>
        <end position="109"/>
    </location>
</feature>
<protein>
    <submittedName>
        <fullName evidence="6">DNA-binding HxlR family transcriptional regulator</fullName>
    </submittedName>
</protein>